<dbReference type="CDD" id="cd10719">
    <property type="entry name" value="DnaJ_zf"/>
    <property type="match status" value="1"/>
</dbReference>
<evidence type="ECO:0000256" key="8">
    <source>
        <dbReference type="ARBA" id="ARBA00022833"/>
    </source>
</evidence>
<dbReference type="SMART" id="SM00271">
    <property type="entry name" value="DnaJ"/>
    <property type="match status" value="1"/>
</dbReference>
<keyword evidence="6 14" id="KW-0677">Repeat</keyword>
<dbReference type="STRING" id="1503.CLPU_3c01350"/>
<dbReference type="PROSITE" id="PS51188">
    <property type="entry name" value="ZF_CR"/>
    <property type="match status" value="1"/>
</dbReference>
<feature type="binding site" evidence="14">
    <location>
        <position position="198"/>
    </location>
    <ligand>
        <name>Zn(2+)</name>
        <dbReference type="ChEBI" id="CHEBI:29105"/>
        <label>2</label>
    </ligand>
</feature>
<dbReference type="RefSeq" id="WP_050354350.1">
    <property type="nucleotide sequence ID" value="NZ_LGSS01000003.1"/>
</dbReference>
<dbReference type="FunFam" id="1.10.287.110:FF:000034">
    <property type="entry name" value="Chaperone protein DnaJ"/>
    <property type="match status" value="1"/>
</dbReference>
<feature type="binding site" evidence="14">
    <location>
        <position position="172"/>
    </location>
    <ligand>
        <name>Zn(2+)</name>
        <dbReference type="ChEBI" id="CHEBI:29105"/>
        <label>2</label>
    </ligand>
</feature>
<dbReference type="Gene3D" id="2.10.230.10">
    <property type="entry name" value="Heat shock protein DnaJ, cysteine-rich domain"/>
    <property type="match status" value="1"/>
</dbReference>
<dbReference type="AlphaFoldDB" id="A0A0L0WD06"/>
<dbReference type="InterPro" id="IPR001305">
    <property type="entry name" value="HSP_DnaJ_Cys-rich_dom"/>
</dbReference>
<dbReference type="PATRIC" id="fig|1503.3.peg.2000"/>
<dbReference type="InterPro" id="IPR001623">
    <property type="entry name" value="DnaJ_domain"/>
</dbReference>
<evidence type="ECO:0000313" key="19">
    <source>
        <dbReference type="Proteomes" id="UP000037267"/>
    </source>
</evidence>
<name>A0A0L0WD06_GOTPU</name>
<comment type="cofactor">
    <cofactor evidence="14">
        <name>Zn(2+)</name>
        <dbReference type="ChEBI" id="CHEBI:29105"/>
    </cofactor>
    <text evidence="14">Binds 2 Zn(2+) ions per monomer.</text>
</comment>
<keyword evidence="8 14" id="KW-0862">Zinc</keyword>
<dbReference type="PROSITE" id="PS50076">
    <property type="entry name" value="DNAJ_2"/>
    <property type="match status" value="1"/>
</dbReference>
<feature type="domain" description="J" evidence="16">
    <location>
        <begin position="5"/>
        <end position="70"/>
    </location>
</feature>
<dbReference type="InterPro" id="IPR008971">
    <property type="entry name" value="HSP40/DnaJ_pept-bd"/>
</dbReference>
<evidence type="ECO:0000256" key="14">
    <source>
        <dbReference type="HAMAP-Rule" id="MF_01152"/>
    </source>
</evidence>
<comment type="domain">
    <text evidence="14">The J domain is necessary and sufficient to stimulate DnaK ATPase activity. Zinc center 1 plays an important role in the autonomous, DnaK-independent chaperone activity of DnaJ. Zinc center 2 is essential for interaction with DnaK and for DnaJ activity.</text>
</comment>
<feature type="domain" description="CR-type" evidence="17">
    <location>
        <begin position="139"/>
        <end position="221"/>
    </location>
</feature>
<feature type="zinc finger region" description="CR-type" evidence="15">
    <location>
        <begin position="139"/>
        <end position="221"/>
    </location>
</feature>
<comment type="similarity">
    <text evidence="12 14">Belongs to the DnaJ family.</text>
</comment>
<evidence type="ECO:0000256" key="9">
    <source>
        <dbReference type="ARBA" id="ARBA00023016"/>
    </source>
</evidence>
<dbReference type="PROSITE" id="PS00636">
    <property type="entry name" value="DNAJ_1"/>
    <property type="match status" value="1"/>
</dbReference>
<evidence type="ECO:0000256" key="15">
    <source>
        <dbReference type="PROSITE-ProRule" id="PRU00546"/>
    </source>
</evidence>
<evidence type="ECO:0000256" key="7">
    <source>
        <dbReference type="ARBA" id="ARBA00022771"/>
    </source>
</evidence>
<dbReference type="NCBIfam" id="TIGR02349">
    <property type="entry name" value="DnaJ_bact"/>
    <property type="match status" value="1"/>
</dbReference>
<dbReference type="Proteomes" id="UP000037267">
    <property type="component" value="Unassembled WGS sequence"/>
</dbReference>
<organism evidence="18 19">
    <name type="scientific">Gottschalkia purinilytica</name>
    <name type="common">Clostridium purinilyticum</name>
    <dbReference type="NCBI Taxonomy" id="1503"/>
    <lineage>
        <taxon>Bacteria</taxon>
        <taxon>Bacillati</taxon>
        <taxon>Bacillota</taxon>
        <taxon>Tissierellia</taxon>
        <taxon>Tissierellales</taxon>
        <taxon>Gottschalkiaceae</taxon>
        <taxon>Gottschalkia</taxon>
    </lineage>
</organism>
<dbReference type="GO" id="GO:0008270">
    <property type="term" value="F:zinc ion binding"/>
    <property type="evidence" value="ECO:0007669"/>
    <property type="project" value="UniProtKB-UniRule"/>
</dbReference>
<dbReference type="NCBIfam" id="NF008035">
    <property type="entry name" value="PRK10767.1"/>
    <property type="match status" value="1"/>
</dbReference>
<dbReference type="GO" id="GO:0005524">
    <property type="term" value="F:ATP binding"/>
    <property type="evidence" value="ECO:0007669"/>
    <property type="project" value="InterPro"/>
</dbReference>
<dbReference type="SUPFAM" id="SSF46565">
    <property type="entry name" value="Chaperone J-domain"/>
    <property type="match status" value="1"/>
</dbReference>
<feature type="repeat" description="CXXCXGXG motif" evidence="14">
    <location>
        <begin position="209"/>
        <end position="216"/>
    </location>
</feature>
<evidence type="ECO:0000256" key="4">
    <source>
        <dbReference type="ARBA" id="ARBA00022705"/>
    </source>
</evidence>
<dbReference type="SUPFAM" id="SSF49493">
    <property type="entry name" value="HSP40/DnaJ peptide-binding domain"/>
    <property type="match status" value="2"/>
</dbReference>
<dbReference type="GO" id="GO:0006260">
    <property type="term" value="P:DNA replication"/>
    <property type="evidence" value="ECO:0007669"/>
    <property type="project" value="UniProtKB-KW"/>
</dbReference>
<keyword evidence="9 14" id="KW-0346">Stress response</keyword>
<dbReference type="CDD" id="cd10747">
    <property type="entry name" value="DnaJ_C"/>
    <property type="match status" value="1"/>
</dbReference>
<evidence type="ECO:0000313" key="18">
    <source>
        <dbReference type="EMBL" id="KNF09357.1"/>
    </source>
</evidence>
<dbReference type="CDD" id="cd06257">
    <property type="entry name" value="DnaJ"/>
    <property type="match status" value="1"/>
</dbReference>
<dbReference type="Pfam" id="PF00226">
    <property type="entry name" value="DnaJ"/>
    <property type="match status" value="1"/>
</dbReference>
<comment type="subcellular location">
    <subcellularLocation>
        <location evidence="1 14">Cytoplasm</location>
    </subcellularLocation>
</comment>
<dbReference type="PANTHER" id="PTHR43096">
    <property type="entry name" value="DNAJ HOMOLOG 1, MITOCHONDRIAL-RELATED"/>
    <property type="match status" value="1"/>
</dbReference>
<comment type="caution">
    <text evidence="18">The sequence shown here is derived from an EMBL/GenBank/DDBJ whole genome shotgun (WGS) entry which is preliminary data.</text>
</comment>
<feature type="binding site" evidence="14">
    <location>
        <position position="195"/>
    </location>
    <ligand>
        <name>Zn(2+)</name>
        <dbReference type="ChEBI" id="CHEBI:29105"/>
        <label>2</label>
    </ligand>
</feature>
<dbReference type="InterPro" id="IPR036869">
    <property type="entry name" value="J_dom_sf"/>
</dbReference>
<evidence type="ECO:0000256" key="11">
    <source>
        <dbReference type="ARBA" id="ARBA00053423"/>
    </source>
</evidence>
<dbReference type="Pfam" id="PF01556">
    <property type="entry name" value="DnaJ_C"/>
    <property type="match status" value="1"/>
</dbReference>
<feature type="binding site" evidence="14">
    <location>
        <position position="212"/>
    </location>
    <ligand>
        <name>Zn(2+)</name>
        <dbReference type="ChEBI" id="CHEBI:29105"/>
        <label>1</label>
    </ligand>
</feature>
<evidence type="ECO:0000256" key="12">
    <source>
        <dbReference type="ARBA" id="ARBA00061004"/>
    </source>
</evidence>
<dbReference type="GO" id="GO:0051082">
    <property type="term" value="F:unfolded protein binding"/>
    <property type="evidence" value="ECO:0007669"/>
    <property type="project" value="UniProtKB-UniRule"/>
</dbReference>
<evidence type="ECO:0000259" key="16">
    <source>
        <dbReference type="PROSITE" id="PS50076"/>
    </source>
</evidence>
<evidence type="ECO:0000259" key="17">
    <source>
        <dbReference type="PROSITE" id="PS51188"/>
    </source>
</evidence>
<evidence type="ECO:0000256" key="13">
    <source>
        <dbReference type="ARBA" id="ARBA00067609"/>
    </source>
</evidence>
<evidence type="ECO:0000256" key="5">
    <source>
        <dbReference type="ARBA" id="ARBA00022723"/>
    </source>
</evidence>
<dbReference type="PRINTS" id="PR00625">
    <property type="entry name" value="JDOMAIN"/>
</dbReference>
<keyword evidence="7 14" id="KW-0863">Zinc-finger</keyword>
<dbReference type="GO" id="GO:0042026">
    <property type="term" value="P:protein refolding"/>
    <property type="evidence" value="ECO:0007669"/>
    <property type="project" value="TreeGrafter"/>
</dbReference>
<sequence>MSKRDYYEVLGVSKSANDQEIKRAYRKLAKQYHPDLNPDNKEAEQKFKEVNEAYEVLSDPQKKSQYDRFGHAGMNGQGGFGGFEGFSGNFSGGFGDIFEDIFDMFGGGGGFSNARRTGPRKGADIKIKVDIEFEEAAFGTEKEIKVDRTENCSTCSGTGAKPGTEKQTCSNCNGTGEVQYAQKTPFGQFVRVGVCESCKGTGETIKDPCTKCHGSGKERKSRVLNIKIPAGVDNGSVISLRGEGEAGDKGGPRGDLYVYIEVKPHEIFSREGNDIICEIPISFTQASLGADLEVPSLDGKLRYSIPEGTQTGTIFRLKNKGIPSLKTGRRGDQYVRVVVKVPTKLTDKQRELLKQLAEESEESIHENKKGFFDKVKDAFGN</sequence>
<dbReference type="SUPFAM" id="SSF57938">
    <property type="entry name" value="DnaJ/Hsp40 cysteine-rich domain"/>
    <property type="match status" value="1"/>
</dbReference>
<dbReference type="Pfam" id="PF00684">
    <property type="entry name" value="DnaJ_CXXCXGXG"/>
    <property type="match status" value="1"/>
</dbReference>
<dbReference type="GO" id="GO:0005737">
    <property type="term" value="C:cytoplasm"/>
    <property type="evidence" value="ECO:0007669"/>
    <property type="project" value="UniProtKB-SubCell"/>
</dbReference>
<dbReference type="FunFam" id="2.10.230.10:FF:000002">
    <property type="entry name" value="Molecular chaperone DnaJ"/>
    <property type="match status" value="1"/>
</dbReference>
<reference evidence="19" key="1">
    <citation type="submission" date="2015-07" db="EMBL/GenBank/DDBJ databases">
        <title>Draft genome sequence of the purine-degrading Gottschalkia purinilyticum DSM 1384 (formerly Clostridium purinilyticum).</title>
        <authorList>
            <person name="Poehlein A."/>
            <person name="Schiel-Bengelsdorf B."/>
            <person name="Bengelsdorf F.R."/>
            <person name="Daniel R."/>
            <person name="Duerre P."/>
        </authorList>
    </citation>
    <scope>NUCLEOTIDE SEQUENCE [LARGE SCALE GENOMIC DNA]</scope>
    <source>
        <strain evidence="19">DSM 1384</strain>
    </source>
</reference>
<evidence type="ECO:0000256" key="10">
    <source>
        <dbReference type="ARBA" id="ARBA00023186"/>
    </source>
</evidence>
<feature type="repeat" description="CXXCXGXG motif" evidence="14">
    <location>
        <begin position="195"/>
        <end position="202"/>
    </location>
</feature>
<keyword evidence="3 14" id="KW-0963">Cytoplasm</keyword>
<evidence type="ECO:0000256" key="6">
    <source>
        <dbReference type="ARBA" id="ARBA00022737"/>
    </source>
</evidence>
<evidence type="ECO:0000256" key="1">
    <source>
        <dbReference type="ARBA" id="ARBA00004496"/>
    </source>
</evidence>
<accession>A0A0L0WD06</accession>
<gene>
    <name evidence="14 18" type="primary">dnaJ</name>
    <name evidence="18" type="ORF">CLPU_3c01350</name>
</gene>
<keyword evidence="10 14" id="KW-0143">Chaperone</keyword>
<dbReference type="PANTHER" id="PTHR43096:SF48">
    <property type="entry name" value="CHAPERONE PROTEIN DNAJ"/>
    <property type="match status" value="1"/>
</dbReference>
<feature type="binding site" evidence="14">
    <location>
        <position position="169"/>
    </location>
    <ligand>
        <name>Zn(2+)</name>
        <dbReference type="ChEBI" id="CHEBI:29105"/>
        <label>2</label>
    </ligand>
</feature>
<keyword evidence="19" id="KW-1185">Reference proteome</keyword>
<keyword evidence="4 14" id="KW-0235">DNA replication</keyword>
<dbReference type="InterPro" id="IPR012724">
    <property type="entry name" value="DnaJ"/>
</dbReference>
<feature type="binding site" evidence="14">
    <location>
        <position position="152"/>
    </location>
    <ligand>
        <name>Zn(2+)</name>
        <dbReference type="ChEBI" id="CHEBI:29105"/>
        <label>1</label>
    </ligand>
</feature>
<dbReference type="EMBL" id="LGSS01000003">
    <property type="protein sequence ID" value="KNF09357.1"/>
    <property type="molecule type" value="Genomic_DNA"/>
</dbReference>
<dbReference type="OrthoDB" id="9779889at2"/>
<feature type="repeat" description="CXXCXGXG motif" evidence="14">
    <location>
        <begin position="152"/>
        <end position="159"/>
    </location>
</feature>
<proteinExistence type="inferred from homology"/>
<feature type="binding site" evidence="14">
    <location>
        <position position="209"/>
    </location>
    <ligand>
        <name>Zn(2+)</name>
        <dbReference type="ChEBI" id="CHEBI:29105"/>
        <label>1</label>
    </ligand>
</feature>
<dbReference type="InterPro" id="IPR002939">
    <property type="entry name" value="DnaJ_C"/>
</dbReference>
<evidence type="ECO:0000256" key="2">
    <source>
        <dbReference type="ARBA" id="ARBA00011738"/>
    </source>
</evidence>
<keyword evidence="5 14" id="KW-0479">Metal-binding</keyword>
<evidence type="ECO:0000256" key="3">
    <source>
        <dbReference type="ARBA" id="ARBA00022490"/>
    </source>
</evidence>
<protein>
    <recommendedName>
        <fullName evidence="13 14">Chaperone protein DnaJ</fullName>
    </recommendedName>
</protein>
<dbReference type="GO" id="GO:0031072">
    <property type="term" value="F:heat shock protein binding"/>
    <property type="evidence" value="ECO:0007669"/>
    <property type="project" value="InterPro"/>
</dbReference>
<comment type="function">
    <text evidence="11 14">Participates actively in the response to hyperosmotic and heat shock by preventing the aggregation of stress-denatured proteins and by disaggregating proteins, also in an autonomous, DnaK-independent fashion. Unfolded proteins bind initially to DnaJ; upon interaction with the DnaJ-bound protein, DnaK hydrolyzes its bound ATP, resulting in the formation of a stable complex. GrpE releases ADP from DnaK; ATP binding to DnaK triggers the release of the substrate protein, thus completing the reaction cycle. Several rounds of ATP-dependent interactions between DnaJ, DnaK and GrpE are required for fully efficient folding. Also involved, together with DnaK and GrpE, in the DNA replication of plasmids through activation of initiation proteins.</text>
</comment>
<dbReference type="GO" id="GO:0009408">
    <property type="term" value="P:response to heat"/>
    <property type="evidence" value="ECO:0007669"/>
    <property type="project" value="InterPro"/>
</dbReference>
<dbReference type="Gene3D" id="1.10.287.110">
    <property type="entry name" value="DnaJ domain"/>
    <property type="match status" value="1"/>
</dbReference>
<dbReference type="FunFam" id="2.60.260.20:FF:000004">
    <property type="entry name" value="Molecular chaperone DnaJ"/>
    <property type="match status" value="1"/>
</dbReference>
<dbReference type="InterPro" id="IPR036410">
    <property type="entry name" value="HSP_DnaJ_Cys-rich_dom_sf"/>
</dbReference>
<dbReference type="InterPro" id="IPR018253">
    <property type="entry name" value="DnaJ_domain_CS"/>
</dbReference>
<dbReference type="Gene3D" id="2.60.260.20">
    <property type="entry name" value="Urease metallochaperone UreE, N-terminal domain"/>
    <property type="match status" value="2"/>
</dbReference>
<comment type="subunit">
    <text evidence="2 14">Homodimer.</text>
</comment>
<dbReference type="HAMAP" id="MF_01152">
    <property type="entry name" value="DnaJ"/>
    <property type="match status" value="1"/>
</dbReference>
<feature type="repeat" description="CXXCXGXG motif" evidence="14">
    <location>
        <begin position="169"/>
        <end position="176"/>
    </location>
</feature>
<feature type="binding site" evidence="14">
    <location>
        <position position="155"/>
    </location>
    <ligand>
        <name>Zn(2+)</name>
        <dbReference type="ChEBI" id="CHEBI:29105"/>
        <label>1</label>
    </ligand>
</feature>